<reference evidence="1 2" key="1">
    <citation type="journal article" date="2023" name="ISME J.">
        <title>Cultivation and genomic characterization of novel and ubiquitous marine nitrite-oxidizing bacteria from the Nitrospirales.</title>
        <authorList>
            <person name="Mueller A.J."/>
            <person name="Daebeler A."/>
            <person name="Herbold C.W."/>
            <person name="Kirkegaard R.H."/>
            <person name="Daims H."/>
        </authorList>
    </citation>
    <scope>NUCLEOTIDE SEQUENCE [LARGE SCALE GENOMIC DNA]</scope>
    <source>
        <strain evidence="1 2">EB</strain>
    </source>
</reference>
<dbReference type="RefSeq" id="WP_313831564.1">
    <property type="nucleotide sequence ID" value="NZ_JAQOUE010000001.1"/>
</dbReference>
<protein>
    <submittedName>
        <fullName evidence="1">Uncharacterized protein</fullName>
    </submittedName>
</protein>
<gene>
    <name evidence="1" type="ORF">PPG34_02520</name>
</gene>
<evidence type="ECO:0000313" key="2">
    <source>
        <dbReference type="Proteomes" id="UP001250932"/>
    </source>
</evidence>
<organism evidence="1 2">
    <name type="scientific">Candidatus Nitronereus thalassa</name>
    <dbReference type="NCBI Taxonomy" id="3020898"/>
    <lineage>
        <taxon>Bacteria</taxon>
        <taxon>Pseudomonadati</taxon>
        <taxon>Nitrospirota</taxon>
        <taxon>Nitrospiria</taxon>
        <taxon>Nitrospirales</taxon>
        <taxon>Nitrospiraceae</taxon>
        <taxon>Candidatus Nitronereus</taxon>
    </lineage>
</organism>
<accession>A0ABU3K4A0</accession>
<dbReference type="Proteomes" id="UP001250932">
    <property type="component" value="Unassembled WGS sequence"/>
</dbReference>
<keyword evidence="2" id="KW-1185">Reference proteome</keyword>
<proteinExistence type="predicted"/>
<sequence>MDHVTTEFFNRYEPEIQGFLQNILRLGEPFVTGFNRIEAITSEWRTLSQEPAAILVEEPKRDHPIFHHYRFSVLSPKN</sequence>
<name>A0ABU3K4A0_9BACT</name>
<dbReference type="EMBL" id="JAQOUE010000001">
    <property type="protein sequence ID" value="MDT7041208.1"/>
    <property type="molecule type" value="Genomic_DNA"/>
</dbReference>
<evidence type="ECO:0000313" key="1">
    <source>
        <dbReference type="EMBL" id="MDT7041208.1"/>
    </source>
</evidence>
<comment type="caution">
    <text evidence="1">The sequence shown here is derived from an EMBL/GenBank/DDBJ whole genome shotgun (WGS) entry which is preliminary data.</text>
</comment>